<reference evidence="1" key="1">
    <citation type="journal article" date="2015" name="Nature">
        <title>Complex archaea that bridge the gap between prokaryotes and eukaryotes.</title>
        <authorList>
            <person name="Spang A."/>
            <person name="Saw J.H."/>
            <person name="Jorgensen S.L."/>
            <person name="Zaremba-Niedzwiedzka K."/>
            <person name="Martijn J."/>
            <person name="Lind A.E."/>
            <person name="van Eijk R."/>
            <person name="Schleper C."/>
            <person name="Guy L."/>
            <person name="Ettema T.J."/>
        </authorList>
    </citation>
    <scope>NUCLEOTIDE SEQUENCE</scope>
</reference>
<dbReference type="EMBL" id="LAZR01010057">
    <property type="protein sequence ID" value="KKM69049.1"/>
    <property type="molecule type" value="Genomic_DNA"/>
</dbReference>
<accession>A0A0F9JGR0</accession>
<sequence>MKEICKNCGQREEMHYLEQPSGKRSKNCKKFEAYPDTLEGNYDHLEQKGCVFVEHIQSHLKDNEEVICTICNKTHKEICPKCKASQDEVPKEVIDGFIKKGLEKLKTKKGCGKSLYPRVEDTDCGEYCRFCKEKHYCNDCKPKNHKEKSNE</sequence>
<evidence type="ECO:0000313" key="1">
    <source>
        <dbReference type="EMBL" id="KKM69049.1"/>
    </source>
</evidence>
<dbReference type="AlphaFoldDB" id="A0A0F9JGR0"/>
<name>A0A0F9JGR0_9ZZZZ</name>
<organism evidence="1">
    <name type="scientific">marine sediment metagenome</name>
    <dbReference type="NCBI Taxonomy" id="412755"/>
    <lineage>
        <taxon>unclassified sequences</taxon>
        <taxon>metagenomes</taxon>
        <taxon>ecological metagenomes</taxon>
    </lineage>
</organism>
<gene>
    <name evidence="1" type="ORF">LCGC14_1454690</name>
</gene>
<comment type="caution">
    <text evidence="1">The sequence shown here is derived from an EMBL/GenBank/DDBJ whole genome shotgun (WGS) entry which is preliminary data.</text>
</comment>
<proteinExistence type="predicted"/>
<protein>
    <submittedName>
        <fullName evidence="1">Uncharacterized protein</fullName>
    </submittedName>
</protein>